<keyword evidence="3" id="KW-0472">Membrane</keyword>
<dbReference type="InterPro" id="IPR041681">
    <property type="entry name" value="PH_9"/>
</dbReference>
<dbReference type="InterPro" id="IPR011993">
    <property type="entry name" value="PH-like_dom_sf"/>
</dbReference>
<evidence type="ECO:0000256" key="1">
    <source>
        <dbReference type="ARBA" id="ARBA00004632"/>
    </source>
</evidence>
<proteinExistence type="predicted"/>
<evidence type="ECO:0000256" key="4">
    <source>
        <dbReference type="SAM" id="MobiDB-lite"/>
    </source>
</evidence>
<dbReference type="SUPFAM" id="SSF48425">
    <property type="entry name" value="Sec7 domain"/>
    <property type="match status" value="1"/>
</dbReference>
<evidence type="ECO:0000256" key="3">
    <source>
        <dbReference type="ARBA" id="ARBA00023136"/>
    </source>
</evidence>
<dbReference type="InterPro" id="IPR000904">
    <property type="entry name" value="Sec7_dom"/>
</dbReference>
<dbReference type="PRINTS" id="PR00683">
    <property type="entry name" value="SPECTRINPH"/>
</dbReference>
<dbReference type="GeneID" id="113124639"/>
<dbReference type="InterPro" id="IPR001605">
    <property type="entry name" value="PH_dom-spectrin-type"/>
</dbReference>
<dbReference type="CDD" id="cd13295">
    <property type="entry name" value="PH_EFA6"/>
    <property type="match status" value="1"/>
</dbReference>
<dbReference type="GO" id="GO:0005543">
    <property type="term" value="F:phospholipid binding"/>
    <property type="evidence" value="ECO:0007669"/>
    <property type="project" value="InterPro"/>
</dbReference>
<reference evidence="7" key="2">
    <citation type="submission" date="2025-09" db="UniProtKB">
        <authorList>
            <consortium name="Ensembl"/>
        </authorList>
    </citation>
    <scope>IDENTIFICATION</scope>
</reference>
<dbReference type="Gene3D" id="1.10.1000.11">
    <property type="entry name" value="Arf Nucleotide-binding Site Opener,domain 2"/>
    <property type="match status" value="1"/>
</dbReference>
<evidence type="ECO:0000256" key="2">
    <source>
        <dbReference type="ARBA" id="ARBA00022475"/>
    </source>
</evidence>
<organism evidence="7 8">
    <name type="scientific">Mastacembelus armatus</name>
    <name type="common">zig-zag eel</name>
    <dbReference type="NCBI Taxonomy" id="205130"/>
    <lineage>
        <taxon>Eukaryota</taxon>
        <taxon>Metazoa</taxon>
        <taxon>Chordata</taxon>
        <taxon>Craniata</taxon>
        <taxon>Vertebrata</taxon>
        <taxon>Euteleostomi</taxon>
        <taxon>Actinopterygii</taxon>
        <taxon>Neopterygii</taxon>
        <taxon>Teleostei</taxon>
        <taxon>Neoteleostei</taxon>
        <taxon>Acanthomorphata</taxon>
        <taxon>Anabantaria</taxon>
        <taxon>Synbranchiformes</taxon>
        <taxon>Mastacembelidae</taxon>
        <taxon>Mastacembelus</taxon>
    </lineage>
</organism>
<dbReference type="CDD" id="cd00171">
    <property type="entry name" value="Sec7"/>
    <property type="match status" value="1"/>
</dbReference>
<comment type="subcellular location">
    <subcellularLocation>
        <location evidence="1">Cell projection</location>
        <location evidence="1">Ruffle membrane</location>
    </subcellularLocation>
</comment>
<keyword evidence="8" id="KW-1185">Reference proteome</keyword>
<feature type="compositionally biased region" description="Basic and acidic residues" evidence="4">
    <location>
        <begin position="464"/>
        <end position="474"/>
    </location>
</feature>
<feature type="compositionally biased region" description="Polar residues" evidence="4">
    <location>
        <begin position="10"/>
        <end position="22"/>
    </location>
</feature>
<dbReference type="OrthoDB" id="2157641at2759"/>
<feature type="domain" description="SEC7" evidence="6">
    <location>
        <begin position="539"/>
        <end position="733"/>
    </location>
</feature>
<dbReference type="PANTHER" id="PTHR10663">
    <property type="entry name" value="GUANYL-NUCLEOTIDE EXCHANGE FACTOR"/>
    <property type="match status" value="1"/>
</dbReference>
<dbReference type="AlphaFoldDB" id="A0A3Q3S857"/>
<dbReference type="GeneTree" id="ENSGT00940000155061"/>
<keyword evidence="2" id="KW-1003">Cell membrane</keyword>
<dbReference type="SMART" id="SM00233">
    <property type="entry name" value="PH"/>
    <property type="match status" value="1"/>
</dbReference>
<dbReference type="PROSITE" id="PS50003">
    <property type="entry name" value="PH_DOMAIN"/>
    <property type="match status" value="1"/>
</dbReference>
<evidence type="ECO:0000313" key="8">
    <source>
        <dbReference type="Proteomes" id="UP000261640"/>
    </source>
</evidence>
<dbReference type="InterPro" id="IPR001849">
    <property type="entry name" value="PH_domain"/>
</dbReference>
<evidence type="ECO:0000313" key="7">
    <source>
        <dbReference type="Ensembl" id="ENSMAMP00000019330.1"/>
    </source>
</evidence>
<dbReference type="PROSITE" id="PS50190">
    <property type="entry name" value="SEC7"/>
    <property type="match status" value="1"/>
</dbReference>
<dbReference type="InParanoid" id="A0A3Q3S857"/>
<feature type="domain" description="PH" evidence="5">
    <location>
        <begin position="777"/>
        <end position="886"/>
    </location>
</feature>
<feature type="compositionally biased region" description="Polar residues" evidence="4">
    <location>
        <begin position="525"/>
        <end position="536"/>
    </location>
</feature>
<dbReference type="Proteomes" id="UP000261640">
    <property type="component" value="Unplaced"/>
</dbReference>
<evidence type="ECO:0000259" key="6">
    <source>
        <dbReference type="PROSITE" id="PS50190"/>
    </source>
</evidence>
<name>A0A3Q3S857_9TELE</name>
<dbReference type="RefSeq" id="XP_026153454.1">
    <property type="nucleotide sequence ID" value="XM_026297669.1"/>
</dbReference>
<dbReference type="SUPFAM" id="SSF50729">
    <property type="entry name" value="PH domain-like"/>
    <property type="match status" value="1"/>
</dbReference>
<evidence type="ECO:0000259" key="5">
    <source>
        <dbReference type="PROSITE" id="PS50003"/>
    </source>
</evidence>
<feature type="region of interest" description="Disordered" evidence="4">
    <location>
        <begin position="398"/>
        <end position="549"/>
    </location>
</feature>
<dbReference type="Ensembl" id="ENSMAMT00000019828.2">
    <property type="protein sequence ID" value="ENSMAMP00000019330.1"/>
    <property type="gene ID" value="ENSMAMG00000013009.2"/>
</dbReference>
<dbReference type="GO" id="GO:0005085">
    <property type="term" value="F:guanyl-nucleotide exchange factor activity"/>
    <property type="evidence" value="ECO:0007669"/>
    <property type="project" value="InterPro"/>
</dbReference>
<dbReference type="Pfam" id="PF01369">
    <property type="entry name" value="Sec7"/>
    <property type="match status" value="1"/>
</dbReference>
<dbReference type="FunFam" id="2.30.29.30:FF:000054">
    <property type="entry name" value="PH and SEC7 domain-containing protein 3"/>
    <property type="match status" value="1"/>
</dbReference>
<feature type="compositionally biased region" description="Basic and acidic residues" evidence="4">
    <location>
        <begin position="420"/>
        <end position="444"/>
    </location>
</feature>
<dbReference type="Gene3D" id="2.30.29.30">
    <property type="entry name" value="Pleckstrin-homology domain (PH domain)/Phosphotyrosine-binding domain (PTB)"/>
    <property type="match status" value="1"/>
</dbReference>
<dbReference type="RefSeq" id="XP_026153453.1">
    <property type="nucleotide sequence ID" value="XM_026297668.2"/>
</dbReference>
<dbReference type="STRING" id="205130.ENSMAMP00000019330"/>
<dbReference type="PANTHER" id="PTHR10663:SF338">
    <property type="entry name" value="PH AND SEC7 DOMAIN-CONTAINING PROTEIN 4"/>
    <property type="match status" value="1"/>
</dbReference>
<dbReference type="Pfam" id="PF15410">
    <property type="entry name" value="PH_9"/>
    <property type="match status" value="1"/>
</dbReference>
<feature type="region of interest" description="Disordered" evidence="4">
    <location>
        <begin position="175"/>
        <end position="212"/>
    </location>
</feature>
<dbReference type="InterPro" id="IPR023394">
    <property type="entry name" value="Sec7_C_sf"/>
</dbReference>
<reference evidence="7" key="1">
    <citation type="submission" date="2025-08" db="UniProtKB">
        <authorList>
            <consortium name="Ensembl"/>
        </authorList>
    </citation>
    <scope>IDENTIFICATION</scope>
</reference>
<accession>A0A3Q3S857</accession>
<dbReference type="InterPro" id="IPR035999">
    <property type="entry name" value="Sec7_dom_sf"/>
</dbReference>
<dbReference type="SMART" id="SM00222">
    <property type="entry name" value="Sec7"/>
    <property type="match status" value="1"/>
</dbReference>
<protein>
    <submittedName>
        <fullName evidence="7">PH and SEC7 domain-containing protein 4-like</fullName>
    </submittedName>
</protein>
<dbReference type="GO" id="GO:0032012">
    <property type="term" value="P:regulation of ARF protein signal transduction"/>
    <property type="evidence" value="ECO:0007669"/>
    <property type="project" value="InterPro"/>
</dbReference>
<feature type="region of interest" description="Disordered" evidence="4">
    <location>
        <begin position="1"/>
        <end position="22"/>
    </location>
</feature>
<sequence>MEDKNFFSPDISNSNLEQLQPGSLTSIDHTYINGEQETDLQLNQAHGTDQLNVSLKAGQDTPEEAEQWEQIIWPVRPMTCTGAPLSFATVQWDVPDPPAETPSFMNDSSLANELDSDDMTCLDTTSPSFHPSEDVNAELFMQEEGGEQDSEILNSDLQWTGNVYEPCDVAVQELPTQEEEHSTAELLNSNNGIPLRTDSEEEEEHSETSDPGETVDIISTVAETEVVDKVDSFVDLEVEEEQEVLVILMTGQGNLEAEQTSSNGVEIEEENKEEGGTVQEEQCVTNVSCSEESEETNTSYLIDVEVPAEPLQTENTGLTINPDKLIDLKQSELQEKSLHPGTEEDIEILEWLHEDPTGQIEELEMCKDVDQNVDPDQSEALEDNGDALIHQAENAVCAESSQEILEPTEKLEETSLEQQDLDRRTSKAREPSPHPDPSESKQLDMTEESEQLQAELPHQTQQQHFEDQLDESPHLHQSPQMEMREDPTQCESADQMVESAQTKQTVCVEEPEIAEQQEQKEPTEQNEQSPQMTSDFQADMSDQAEREGCVEDGDVQTVVASGEQPKPPETAVPHMNGGEVDKQMARRLAEKLYKLDGIQRVNVVKHLDKDNNFSHTVGEEYLKFFDFAGQTLDHALRSFLKVVILIGETQERERVLQHFSCRFHECNPEAFSSSGAVLALTCALMLLNTDLHGQHVGKTMSSSKFVFNLEGMNEGENFSKDLLKSLYNSIKSEPLEWAVDEEELKSSVLPEEDAGDDAVLRSKANPFLDVPHDKKASVIKEGFLQRKLHADIDGKRTPWGKRSWKTFYGVLKGMVLYLQKDDSRRDQQTNEEVVSVHHSLAEPAASYTKKPHVFRLQTADWRVFLFQASSKVEMKSWISRINLVSALHSSPPFPAAVGSQRKFFRPILPASQSAHTLERQLQSHTGMLESFKADLLYLQQNLPEGKKAKAKELEEHRVRAEYLQHEMSRYEIYIQVLEGWKKVEETSNGTLSTTGLTLFDKLLCEDSLEEEVYVDGLKKSHSSPSLELETAPPTVVKVRRNISERRTYRRTIIPRWNKEA</sequence>
<dbReference type="GO" id="GO:0032587">
    <property type="term" value="C:ruffle membrane"/>
    <property type="evidence" value="ECO:0007669"/>
    <property type="project" value="UniProtKB-SubCell"/>
</dbReference>